<reference evidence="1" key="1">
    <citation type="submission" date="2020-01" db="EMBL/GenBank/DDBJ databases">
        <title>Bacteria Cultured from War Wounds Associated with the Conflict in Eastern Ukraine.</title>
        <authorList>
            <person name="Snesrud E."/>
            <person name="Galac M.R."/>
            <person name="Mc Gann P."/>
            <person name="Valentine K."/>
            <person name="Viacheslav K."/>
        </authorList>
    </citation>
    <scope>NUCLEOTIDE SEQUENCE</scope>
    <source>
        <strain evidence="1">VNMU148</strain>
    </source>
</reference>
<accession>A0A2V4G720</accession>
<dbReference type="AlphaFoldDB" id="A0A2V4G720"/>
<dbReference type="Pfam" id="PF02498">
    <property type="entry name" value="Bro-N"/>
    <property type="match status" value="1"/>
</dbReference>
<dbReference type="Proteomes" id="UP000644192">
    <property type="component" value="Unassembled WGS sequence"/>
</dbReference>
<sequence>MLRERVRLRAVHRHIDSGQEPTLIGLAVQRACAIGDFVQGLAIAVLQALSVGFFRRRLRFPAGHSLLAQHPRAACLPAAPAEARQRTAQRRISPMHGHTQLAPHYFFRQQRLLRALLIDDQAWFVLDDFARLIEHSQPEQMLARLDDDQARRESLRSERGEDQAQWLISESGAYAALIYQQRGDGSELRRWLSGEVVPELRSATDDSGMPRYVKLRWERQVVHMLDWQGKLWVNFSEMPDLLERQGEPMVQLGWRRWLRKLRPL</sequence>
<dbReference type="PANTHER" id="PTHR36180">
    <property type="entry name" value="DNA-BINDING PROTEIN-RELATED-RELATED"/>
    <property type="match status" value="1"/>
</dbReference>
<proteinExistence type="predicted"/>
<evidence type="ECO:0000313" key="1">
    <source>
        <dbReference type="EMBL" id="MZZ17151.1"/>
    </source>
</evidence>
<dbReference type="InterPro" id="IPR003497">
    <property type="entry name" value="BRO_N_domain"/>
</dbReference>
<evidence type="ECO:0000313" key="2">
    <source>
        <dbReference type="Proteomes" id="UP000644192"/>
    </source>
</evidence>
<name>A0A2V4G720_PSEAI</name>
<dbReference type="PANTHER" id="PTHR36180:SF2">
    <property type="entry name" value="BRO FAMILY PROTEIN"/>
    <property type="match status" value="1"/>
</dbReference>
<dbReference type="SMART" id="SM01040">
    <property type="entry name" value="Bro-N"/>
    <property type="match status" value="1"/>
</dbReference>
<dbReference type="EMBL" id="WXZT01000041">
    <property type="protein sequence ID" value="MZZ17151.1"/>
    <property type="molecule type" value="Genomic_DNA"/>
</dbReference>
<dbReference type="PROSITE" id="PS51750">
    <property type="entry name" value="BRO_N"/>
    <property type="match status" value="1"/>
</dbReference>
<protein>
    <submittedName>
        <fullName evidence="1">Uncharacterized protein</fullName>
    </submittedName>
</protein>
<gene>
    <name evidence="1" type="ORF">GUL26_33310</name>
</gene>
<comment type="caution">
    <text evidence="1">The sequence shown here is derived from an EMBL/GenBank/DDBJ whole genome shotgun (WGS) entry which is preliminary data.</text>
</comment>
<organism evidence="1 2">
    <name type="scientific">Pseudomonas aeruginosa</name>
    <dbReference type="NCBI Taxonomy" id="287"/>
    <lineage>
        <taxon>Bacteria</taxon>
        <taxon>Pseudomonadati</taxon>
        <taxon>Pseudomonadota</taxon>
        <taxon>Gammaproteobacteria</taxon>
        <taxon>Pseudomonadales</taxon>
        <taxon>Pseudomonadaceae</taxon>
        <taxon>Pseudomonas</taxon>
    </lineage>
</organism>